<proteinExistence type="predicted"/>
<feature type="region of interest" description="Disordered" evidence="1">
    <location>
        <begin position="20"/>
        <end position="70"/>
    </location>
</feature>
<reference evidence="2 3" key="1">
    <citation type="journal article" date="2018" name="Evol. Lett.">
        <title>Horizontal gene cluster transfer increased hallucinogenic mushroom diversity.</title>
        <authorList>
            <person name="Reynolds H.T."/>
            <person name="Vijayakumar V."/>
            <person name="Gluck-Thaler E."/>
            <person name="Korotkin H.B."/>
            <person name="Matheny P.B."/>
            <person name="Slot J.C."/>
        </authorList>
    </citation>
    <scope>NUCLEOTIDE SEQUENCE [LARGE SCALE GENOMIC DNA]</scope>
    <source>
        <strain evidence="2 3">2631</strain>
    </source>
</reference>
<dbReference type="Proteomes" id="UP000283269">
    <property type="component" value="Unassembled WGS sequence"/>
</dbReference>
<protein>
    <submittedName>
        <fullName evidence="2">Uncharacterized protein</fullName>
    </submittedName>
</protein>
<evidence type="ECO:0000313" key="2">
    <source>
        <dbReference type="EMBL" id="PPQ77663.1"/>
    </source>
</evidence>
<feature type="compositionally biased region" description="Basic and acidic residues" evidence="1">
    <location>
        <begin position="38"/>
        <end position="54"/>
    </location>
</feature>
<sequence length="623" mass="69757">MTRHLPITWVSTTFNDSGLLGLEETSPPCAPPAFHQPPSDDRDDYAPSKKRLFEGGDNGQEATEDDNGSMSDSALIAHTFRLANAKASNNMKAVEVPLSIGYHPSCPQPRPVIRSLTAGIEDVFQDPEEKLRKKAQNSLRVHDMLCSVPPCIIDNTLQAVSEDAQKDNGKHAILYNFRRTPHTIVLDSLHPDLAPHLVITPPPDTWEDSRHAYENRINPQYMANLFVPPFYLSTCRTPTYEEWKAIAYPPPQRRPQPYTPVATFNYSRFHRYIQRAEAERSSMRTRAASLVTHLLLRRYAAVAASQQASTFCRRYLSEYIDETRNLRIDPVKMAHPRIFSPSSFKAFVEHTKDERTHPMTQAAISATHRLLVRLEAIRASSIAVGWRSRYDDAQFLASVDKRFRWKWNDPAEPILSQLGSRPINVTIIHSDYPCSAPHIVIHRTESNDPWIAWGNSTDVQDCSYGNALVVVSAKGAPLTYVNIISDESDNCSGDLTSCDYDEFRCFGDASSCSSSSGQETPTELPRVGSGFFSKAVEEDLVKCRYQSYSSYISGLHEGIASSTSDSSYLLHSTPAQAMSGKFYFAGDDEDDDDGLPEYDEWFISIADRTRNADEAELAAAILV</sequence>
<dbReference type="EMBL" id="NHYD01003434">
    <property type="protein sequence ID" value="PPQ77663.1"/>
    <property type="molecule type" value="Genomic_DNA"/>
</dbReference>
<dbReference type="AlphaFoldDB" id="A0A409WGN4"/>
<dbReference type="OrthoDB" id="3065683at2759"/>
<name>A0A409WGN4_PSICY</name>
<keyword evidence="3" id="KW-1185">Reference proteome</keyword>
<gene>
    <name evidence="2" type="ORF">CVT25_011098</name>
</gene>
<accession>A0A409WGN4</accession>
<evidence type="ECO:0000256" key="1">
    <source>
        <dbReference type="SAM" id="MobiDB-lite"/>
    </source>
</evidence>
<organism evidence="2 3">
    <name type="scientific">Psilocybe cyanescens</name>
    <dbReference type="NCBI Taxonomy" id="93625"/>
    <lineage>
        <taxon>Eukaryota</taxon>
        <taxon>Fungi</taxon>
        <taxon>Dikarya</taxon>
        <taxon>Basidiomycota</taxon>
        <taxon>Agaricomycotina</taxon>
        <taxon>Agaricomycetes</taxon>
        <taxon>Agaricomycetidae</taxon>
        <taxon>Agaricales</taxon>
        <taxon>Agaricineae</taxon>
        <taxon>Strophariaceae</taxon>
        <taxon>Psilocybe</taxon>
    </lineage>
</organism>
<comment type="caution">
    <text evidence="2">The sequence shown here is derived from an EMBL/GenBank/DDBJ whole genome shotgun (WGS) entry which is preliminary data.</text>
</comment>
<dbReference type="InParanoid" id="A0A409WGN4"/>
<evidence type="ECO:0000313" key="3">
    <source>
        <dbReference type="Proteomes" id="UP000283269"/>
    </source>
</evidence>